<comment type="caution">
    <text evidence="2">The sequence shown here is derived from an EMBL/GenBank/DDBJ whole genome shotgun (WGS) entry which is preliminary data.</text>
</comment>
<dbReference type="AlphaFoldDB" id="A0A3D8YGB2"/>
<sequence length="130" mass="15424">MTIIINLRICDWQTITIHSRMKKLPIGDNIRLVRNRLGYSQEYVAERLGISKQRYRQLENEDQKSLTIGRILEIAIILQTDIETLFSIHRIKFKNEDVDMQPTESQLDELLYLIKDQKVLIDDIHKNMKS</sequence>
<feature type="domain" description="HTH cro/C1-type" evidence="1">
    <location>
        <begin position="30"/>
        <end position="85"/>
    </location>
</feature>
<protein>
    <recommendedName>
        <fullName evidence="1">HTH cro/C1-type domain-containing protein</fullName>
    </recommendedName>
</protein>
<evidence type="ECO:0000313" key="3">
    <source>
        <dbReference type="Proteomes" id="UP000256373"/>
    </source>
</evidence>
<dbReference type="SMART" id="SM00530">
    <property type="entry name" value="HTH_XRE"/>
    <property type="match status" value="1"/>
</dbReference>
<reference evidence="2 3" key="1">
    <citation type="submission" date="2018-07" db="EMBL/GenBank/DDBJ databases">
        <title>Dyadobacter roseus sp. nov., isolated from rose rhizosphere soil.</title>
        <authorList>
            <person name="Chen L."/>
        </authorList>
    </citation>
    <scope>NUCLEOTIDE SEQUENCE [LARGE SCALE GENOMIC DNA]</scope>
    <source>
        <strain evidence="2 3">RS19</strain>
    </source>
</reference>
<evidence type="ECO:0000313" key="2">
    <source>
        <dbReference type="EMBL" id="REA63594.1"/>
    </source>
</evidence>
<dbReference type="InterPro" id="IPR001387">
    <property type="entry name" value="Cro/C1-type_HTH"/>
</dbReference>
<dbReference type="GO" id="GO:0003677">
    <property type="term" value="F:DNA binding"/>
    <property type="evidence" value="ECO:0007669"/>
    <property type="project" value="InterPro"/>
</dbReference>
<dbReference type="PROSITE" id="PS50943">
    <property type="entry name" value="HTH_CROC1"/>
    <property type="match status" value="1"/>
</dbReference>
<evidence type="ECO:0000259" key="1">
    <source>
        <dbReference type="PROSITE" id="PS50943"/>
    </source>
</evidence>
<organism evidence="2 3">
    <name type="scientific">Dyadobacter luteus</name>
    <dbReference type="NCBI Taxonomy" id="2259619"/>
    <lineage>
        <taxon>Bacteria</taxon>
        <taxon>Pseudomonadati</taxon>
        <taxon>Bacteroidota</taxon>
        <taxon>Cytophagia</taxon>
        <taxon>Cytophagales</taxon>
        <taxon>Spirosomataceae</taxon>
        <taxon>Dyadobacter</taxon>
    </lineage>
</organism>
<keyword evidence="3" id="KW-1185">Reference proteome</keyword>
<dbReference type="Gene3D" id="1.10.260.40">
    <property type="entry name" value="lambda repressor-like DNA-binding domains"/>
    <property type="match status" value="1"/>
</dbReference>
<dbReference type="CDD" id="cd00093">
    <property type="entry name" value="HTH_XRE"/>
    <property type="match status" value="1"/>
</dbReference>
<accession>A0A3D8YGB2</accession>
<name>A0A3D8YGB2_9BACT</name>
<dbReference type="SUPFAM" id="SSF47413">
    <property type="entry name" value="lambda repressor-like DNA-binding domains"/>
    <property type="match status" value="1"/>
</dbReference>
<dbReference type="Proteomes" id="UP000256373">
    <property type="component" value="Unassembled WGS sequence"/>
</dbReference>
<proteinExistence type="predicted"/>
<dbReference type="Pfam" id="PF01381">
    <property type="entry name" value="HTH_3"/>
    <property type="match status" value="1"/>
</dbReference>
<gene>
    <name evidence="2" type="ORF">DSL64_03890</name>
</gene>
<dbReference type="InterPro" id="IPR010982">
    <property type="entry name" value="Lambda_DNA-bd_dom_sf"/>
</dbReference>
<dbReference type="EMBL" id="QNUL01000002">
    <property type="protein sequence ID" value="REA63594.1"/>
    <property type="molecule type" value="Genomic_DNA"/>
</dbReference>